<feature type="compositionally biased region" description="Polar residues" evidence="2">
    <location>
        <begin position="129"/>
        <end position="146"/>
    </location>
</feature>
<keyword evidence="3" id="KW-1133">Transmembrane helix</keyword>
<gene>
    <name evidence="5" type="primary">101887503</name>
    <name evidence="7" type="synonym">LOC101887503</name>
</gene>
<dbReference type="EnsemblMetazoa" id="MDOA006665-RA">
    <property type="protein sequence ID" value="MDOA006665-PA"/>
    <property type="gene ID" value="MDOA006665"/>
</dbReference>
<dbReference type="GeneID" id="101887503"/>
<feature type="domain" description="ACB" evidence="4">
    <location>
        <begin position="4"/>
        <end position="93"/>
    </location>
</feature>
<dbReference type="AlphaFoldDB" id="A0A1I8MMZ7"/>
<feature type="region of interest" description="Disordered" evidence="2">
    <location>
        <begin position="126"/>
        <end position="146"/>
    </location>
</feature>
<evidence type="ECO:0000256" key="3">
    <source>
        <dbReference type="SAM" id="Phobius"/>
    </source>
</evidence>
<dbReference type="GO" id="GO:0000062">
    <property type="term" value="F:fatty-acyl-CoA binding"/>
    <property type="evidence" value="ECO:0007669"/>
    <property type="project" value="InterPro"/>
</dbReference>
<dbReference type="PROSITE" id="PS51228">
    <property type="entry name" value="ACB_2"/>
    <property type="match status" value="1"/>
</dbReference>
<dbReference type="PRINTS" id="PR00689">
    <property type="entry name" value="ACOABINDINGP"/>
</dbReference>
<dbReference type="InterPro" id="IPR000582">
    <property type="entry name" value="Acyl-CoA-binding_protein"/>
</dbReference>
<dbReference type="FunFam" id="1.20.80.10:FF:000010">
    <property type="entry name" value="Acyl-CoA-binding domain-containing protein 5"/>
    <property type="match status" value="1"/>
</dbReference>
<dbReference type="PANTHER" id="PTHR23310:SF77">
    <property type="entry name" value="LD25952P"/>
    <property type="match status" value="1"/>
</dbReference>
<dbReference type="eggNOG" id="KOG0817">
    <property type="taxonomic scope" value="Eukaryota"/>
</dbReference>
<dbReference type="RefSeq" id="XP_005182561.1">
    <property type="nucleotide sequence ID" value="XM_005182504.3"/>
</dbReference>
<proteinExistence type="predicted"/>
<dbReference type="InterPro" id="IPR035984">
    <property type="entry name" value="Acyl-CoA-binding_sf"/>
</dbReference>
<dbReference type="InterPro" id="IPR014352">
    <property type="entry name" value="FERM/acyl-CoA-bd_prot_sf"/>
</dbReference>
<accession>A0A1I8MMZ7</accession>
<dbReference type="GO" id="GO:0019915">
    <property type="term" value="P:lipid storage"/>
    <property type="evidence" value="ECO:0007669"/>
    <property type="project" value="UniProtKB-ARBA"/>
</dbReference>
<evidence type="ECO:0000313" key="5">
    <source>
        <dbReference type="EnsemblMetazoa" id="MDOA006665-PA"/>
    </source>
</evidence>
<sequence>MASVQEKFQAAVNVIKNLPKNGPYQPSTMMMLKFYGLFKQATEGPCSSKRPAFWDVVGKAKYDAWNSNRHLTKEQAMQKYVEGLQEIIETMSFTENVQNFVGSLQGLENINLDELEIIAPGMKKLAESHPSSPFNSRTNSPQHGASSNIIVDEEPLTNGHDSSAEDVELENPTTVLPNETQTNVPETYNIYSQTNGNVDQSDDEEYVDPFDIQHELNESLQQNNHILKQVQDTVTRMNLDISSVNQRIFDLEKTVRDLKLALSKNTLSTTSKGTLERKQKYPNWWPLEGISPLWFILLILWPFIARRLGKMLTKPQRN</sequence>
<reference evidence="7" key="2">
    <citation type="submission" date="2025-04" db="UniProtKB">
        <authorList>
            <consortium name="RefSeq"/>
        </authorList>
    </citation>
    <scope>IDENTIFICATION</scope>
    <source>
        <strain evidence="7">Aabys</strain>
    </source>
</reference>
<protein>
    <submittedName>
        <fullName evidence="7">Acyl-CoA-binding domain-containing protein 5</fullName>
    </submittedName>
</protein>
<dbReference type="SMR" id="A0A1I8MMZ7"/>
<dbReference type="OrthoDB" id="71307at2759"/>
<dbReference type="PANTHER" id="PTHR23310">
    <property type="entry name" value="ACYL-COA-BINDING PROTEIN, ACBP"/>
    <property type="match status" value="1"/>
</dbReference>
<evidence type="ECO:0000313" key="6">
    <source>
        <dbReference type="Proteomes" id="UP001652621"/>
    </source>
</evidence>
<keyword evidence="3" id="KW-0812">Transmembrane</keyword>
<keyword evidence="1" id="KW-0446">Lipid-binding</keyword>
<keyword evidence="6" id="KW-1185">Reference proteome</keyword>
<dbReference type="Pfam" id="PF00887">
    <property type="entry name" value="ACBP"/>
    <property type="match status" value="1"/>
</dbReference>
<dbReference type="STRING" id="7370.A0A1I8MMZ7"/>
<evidence type="ECO:0000256" key="2">
    <source>
        <dbReference type="SAM" id="MobiDB-lite"/>
    </source>
</evidence>
<reference evidence="5" key="1">
    <citation type="submission" date="2020-05" db="UniProtKB">
        <authorList>
            <consortium name="EnsemblMetazoa"/>
        </authorList>
    </citation>
    <scope>IDENTIFICATION</scope>
    <source>
        <strain evidence="5">Aabys</strain>
    </source>
</reference>
<dbReference type="KEGG" id="mde:101887503"/>
<organism evidence="5">
    <name type="scientific">Musca domestica</name>
    <name type="common">House fly</name>
    <dbReference type="NCBI Taxonomy" id="7370"/>
    <lineage>
        <taxon>Eukaryota</taxon>
        <taxon>Metazoa</taxon>
        <taxon>Ecdysozoa</taxon>
        <taxon>Arthropoda</taxon>
        <taxon>Hexapoda</taxon>
        <taxon>Insecta</taxon>
        <taxon>Pterygota</taxon>
        <taxon>Neoptera</taxon>
        <taxon>Endopterygota</taxon>
        <taxon>Diptera</taxon>
        <taxon>Brachycera</taxon>
        <taxon>Muscomorpha</taxon>
        <taxon>Muscoidea</taxon>
        <taxon>Muscidae</taxon>
        <taxon>Musca</taxon>
    </lineage>
</organism>
<name>A0A1I8MMZ7_MUSDO</name>
<dbReference type="Gene3D" id="1.20.80.10">
    <property type="match status" value="1"/>
</dbReference>
<dbReference type="Proteomes" id="UP001652621">
    <property type="component" value="Unplaced"/>
</dbReference>
<dbReference type="SUPFAM" id="SSF47027">
    <property type="entry name" value="Acyl-CoA binding protein"/>
    <property type="match status" value="1"/>
</dbReference>
<evidence type="ECO:0000259" key="4">
    <source>
        <dbReference type="PROSITE" id="PS51228"/>
    </source>
</evidence>
<dbReference type="GO" id="GO:0006631">
    <property type="term" value="P:fatty acid metabolic process"/>
    <property type="evidence" value="ECO:0007669"/>
    <property type="project" value="TreeGrafter"/>
</dbReference>
<dbReference type="VEuPathDB" id="VectorBase:MDOA006665"/>
<keyword evidence="3" id="KW-0472">Membrane</keyword>
<dbReference type="GO" id="GO:0005737">
    <property type="term" value="C:cytoplasm"/>
    <property type="evidence" value="ECO:0007669"/>
    <property type="project" value="TreeGrafter"/>
</dbReference>
<feature type="transmembrane region" description="Helical" evidence="3">
    <location>
        <begin position="284"/>
        <end position="304"/>
    </location>
</feature>
<evidence type="ECO:0000256" key="1">
    <source>
        <dbReference type="ARBA" id="ARBA00023121"/>
    </source>
</evidence>
<evidence type="ECO:0000313" key="7">
    <source>
        <dbReference type="RefSeq" id="XP_005182561.1"/>
    </source>
</evidence>
<dbReference type="VEuPathDB" id="VectorBase:MDOMA2_010413"/>